<feature type="non-terminal residue" evidence="1">
    <location>
        <position position="52"/>
    </location>
</feature>
<name>A0A0V1LAE2_9BILA</name>
<sequence length="52" mass="5695">LTSGPGHYRSKSVMGCVWSSESVVLSVPLYFCFTQLKTCPILCSLTVQTLLL</sequence>
<evidence type="ECO:0000313" key="1">
    <source>
        <dbReference type="EMBL" id="KRZ56421.1"/>
    </source>
</evidence>
<keyword evidence="2" id="KW-1185">Reference proteome</keyword>
<proteinExistence type="predicted"/>
<gene>
    <name evidence="1" type="ORF">T02_2147</name>
</gene>
<reference evidence="1 2" key="1">
    <citation type="submission" date="2015-05" db="EMBL/GenBank/DDBJ databases">
        <title>Evolution of Trichinella species and genotypes.</title>
        <authorList>
            <person name="Korhonen P.K."/>
            <person name="Edoardo P."/>
            <person name="Giuseppe L.R."/>
            <person name="Gasser R.B."/>
        </authorList>
    </citation>
    <scope>NUCLEOTIDE SEQUENCE [LARGE SCALE GENOMIC DNA]</scope>
    <source>
        <strain evidence="1">ISS10</strain>
    </source>
</reference>
<comment type="caution">
    <text evidence="1">The sequence shown here is derived from an EMBL/GenBank/DDBJ whole genome shotgun (WGS) entry which is preliminary data.</text>
</comment>
<dbReference type="Proteomes" id="UP000054721">
    <property type="component" value="Unassembled WGS sequence"/>
</dbReference>
<dbReference type="EMBL" id="JYDW01000094">
    <property type="protein sequence ID" value="KRZ56421.1"/>
    <property type="molecule type" value="Genomic_DNA"/>
</dbReference>
<evidence type="ECO:0000313" key="2">
    <source>
        <dbReference type="Proteomes" id="UP000054721"/>
    </source>
</evidence>
<dbReference type="AlphaFoldDB" id="A0A0V1LAE2"/>
<accession>A0A0V1LAE2</accession>
<organism evidence="1 2">
    <name type="scientific">Trichinella nativa</name>
    <dbReference type="NCBI Taxonomy" id="6335"/>
    <lineage>
        <taxon>Eukaryota</taxon>
        <taxon>Metazoa</taxon>
        <taxon>Ecdysozoa</taxon>
        <taxon>Nematoda</taxon>
        <taxon>Enoplea</taxon>
        <taxon>Dorylaimia</taxon>
        <taxon>Trichinellida</taxon>
        <taxon>Trichinellidae</taxon>
        <taxon>Trichinella</taxon>
    </lineage>
</organism>
<protein>
    <submittedName>
        <fullName evidence="1">Uncharacterized protein</fullName>
    </submittedName>
</protein>